<evidence type="ECO:0000256" key="2">
    <source>
        <dbReference type="ARBA" id="ARBA00023242"/>
    </source>
</evidence>
<evidence type="ECO:0000313" key="5">
    <source>
        <dbReference type="EMBL" id="KAL3828148.1"/>
    </source>
</evidence>
<feature type="region of interest" description="Disordered" evidence="3">
    <location>
        <begin position="141"/>
        <end position="162"/>
    </location>
</feature>
<feature type="compositionally biased region" description="Low complexity" evidence="3">
    <location>
        <begin position="103"/>
        <end position="114"/>
    </location>
</feature>
<dbReference type="InterPro" id="IPR036142">
    <property type="entry name" value="ENT_dom-like_sf"/>
</dbReference>
<reference evidence="5 6" key="1">
    <citation type="submission" date="2024-12" db="EMBL/GenBank/DDBJ databases">
        <title>The unique morphological basis and parallel evolutionary history of personate flowers in Penstemon.</title>
        <authorList>
            <person name="Depatie T.H."/>
            <person name="Wessinger C.A."/>
        </authorList>
    </citation>
    <scope>NUCLEOTIDE SEQUENCE [LARGE SCALE GENOMIC DNA]</scope>
    <source>
        <strain evidence="5">WTNN_2</strain>
        <tissue evidence="5">Leaf</tissue>
    </source>
</reference>
<comment type="caution">
    <text evidence="5">The sequence shown here is derived from an EMBL/GenBank/DDBJ whole genome shotgun (WGS) entry which is preliminary data.</text>
</comment>
<name>A0ABD3SVA6_9LAMI</name>
<dbReference type="Pfam" id="PF03735">
    <property type="entry name" value="ENT"/>
    <property type="match status" value="1"/>
</dbReference>
<evidence type="ECO:0000256" key="1">
    <source>
        <dbReference type="ARBA" id="ARBA00004123"/>
    </source>
</evidence>
<proteinExistence type="predicted"/>
<keyword evidence="6" id="KW-1185">Reference proteome</keyword>
<dbReference type="PANTHER" id="PTHR33432:SF27">
    <property type="entry name" value="PROTEIN EMSY-LIKE 3"/>
    <property type="match status" value="1"/>
</dbReference>
<accession>A0ABD3SVA6</accession>
<dbReference type="Gene3D" id="1.10.1240.40">
    <property type="entry name" value="ENT domain"/>
    <property type="match status" value="1"/>
</dbReference>
<evidence type="ECO:0000313" key="6">
    <source>
        <dbReference type="Proteomes" id="UP001634393"/>
    </source>
</evidence>
<dbReference type="InterPro" id="IPR033485">
    <property type="entry name" value="EMSY-LIKE_plant"/>
</dbReference>
<dbReference type="PANTHER" id="PTHR33432">
    <property type="entry name" value="PROTEIN EMSY-LIKE 4"/>
    <property type="match status" value="1"/>
</dbReference>
<feature type="domain" description="ENT" evidence="4">
    <location>
        <begin position="1"/>
        <end position="88"/>
    </location>
</feature>
<protein>
    <recommendedName>
        <fullName evidence="4">ENT domain-containing protein</fullName>
    </recommendedName>
</protein>
<sequence>MEAKIHLIEKEAYISVLRAFRSQSDAITWEKESLITELRKELRVSDEEHRELISRVNSDDVVCRIREWRKVKGLQPGMPTLKPSASHKKQKTSTPTCHPLTQSSSSALKRSSVSEARGRKMQSMSPKDKILDAAAPKIPNKGGFKKDVAHGSAVRGPGKGRGFMKAQTVKDFHSSEDGPLKKCSNIELLHTDTLIKEVERVVSQYHPNSAELERAKKVLKEHEQALLEAITMLEDASDGESVHHAVFRRQASNDDFDRFSMYLLPEEFT</sequence>
<evidence type="ECO:0000259" key="4">
    <source>
        <dbReference type="PROSITE" id="PS51138"/>
    </source>
</evidence>
<dbReference type="Proteomes" id="UP001634393">
    <property type="component" value="Unassembled WGS sequence"/>
</dbReference>
<organism evidence="5 6">
    <name type="scientific">Penstemon smallii</name>
    <dbReference type="NCBI Taxonomy" id="265156"/>
    <lineage>
        <taxon>Eukaryota</taxon>
        <taxon>Viridiplantae</taxon>
        <taxon>Streptophyta</taxon>
        <taxon>Embryophyta</taxon>
        <taxon>Tracheophyta</taxon>
        <taxon>Spermatophyta</taxon>
        <taxon>Magnoliopsida</taxon>
        <taxon>eudicotyledons</taxon>
        <taxon>Gunneridae</taxon>
        <taxon>Pentapetalae</taxon>
        <taxon>asterids</taxon>
        <taxon>lamiids</taxon>
        <taxon>Lamiales</taxon>
        <taxon>Plantaginaceae</taxon>
        <taxon>Cheloneae</taxon>
        <taxon>Penstemon</taxon>
    </lineage>
</organism>
<dbReference type="InterPro" id="IPR005491">
    <property type="entry name" value="ENT_dom"/>
</dbReference>
<dbReference type="EMBL" id="JBJXBP010000005">
    <property type="protein sequence ID" value="KAL3828148.1"/>
    <property type="molecule type" value="Genomic_DNA"/>
</dbReference>
<dbReference type="GO" id="GO:0005634">
    <property type="term" value="C:nucleus"/>
    <property type="evidence" value="ECO:0007669"/>
    <property type="project" value="UniProtKB-SubCell"/>
</dbReference>
<dbReference type="SUPFAM" id="SSF158639">
    <property type="entry name" value="ENT-like"/>
    <property type="match status" value="1"/>
</dbReference>
<dbReference type="SMART" id="SM01191">
    <property type="entry name" value="ENT"/>
    <property type="match status" value="1"/>
</dbReference>
<gene>
    <name evidence="5" type="ORF">ACJIZ3_016950</name>
</gene>
<evidence type="ECO:0000256" key="3">
    <source>
        <dbReference type="SAM" id="MobiDB-lite"/>
    </source>
</evidence>
<dbReference type="AlphaFoldDB" id="A0ABD3SVA6"/>
<comment type="subcellular location">
    <subcellularLocation>
        <location evidence="1">Nucleus</location>
    </subcellularLocation>
</comment>
<dbReference type="PROSITE" id="PS51138">
    <property type="entry name" value="ENT"/>
    <property type="match status" value="1"/>
</dbReference>
<feature type="region of interest" description="Disordered" evidence="3">
    <location>
        <begin position="74"/>
        <end position="127"/>
    </location>
</feature>
<keyword evidence="2" id="KW-0539">Nucleus</keyword>
<feature type="compositionally biased region" description="Polar residues" evidence="3">
    <location>
        <begin position="92"/>
        <end position="102"/>
    </location>
</feature>